<dbReference type="Pfam" id="PF02167">
    <property type="entry name" value="Cytochrom_C1"/>
    <property type="match status" value="1"/>
</dbReference>
<organism evidence="12 13">
    <name type="scientific">Citrobacter tructae</name>
    <dbReference type="NCBI Taxonomy" id="2562449"/>
    <lineage>
        <taxon>Bacteria</taxon>
        <taxon>Pseudomonadati</taxon>
        <taxon>Pseudomonadota</taxon>
        <taxon>Gammaproteobacteria</taxon>
        <taxon>Enterobacterales</taxon>
        <taxon>Enterobacteriaceae</taxon>
        <taxon>Citrobacter</taxon>
    </lineage>
</organism>
<feature type="signal peptide" evidence="10">
    <location>
        <begin position="1"/>
        <end position="22"/>
    </location>
</feature>
<keyword evidence="6 8" id="KW-0408">Iron</keyword>
<reference evidence="12 13" key="1">
    <citation type="submission" date="2019-03" db="EMBL/GenBank/DDBJ databases">
        <title>Complete genome sequence of Citrobacter sp. SNU WT2 isolated from diseased rainbow trout.</title>
        <authorList>
            <person name="Oh W.T."/>
            <person name="Park S.C."/>
        </authorList>
    </citation>
    <scope>NUCLEOTIDE SEQUENCE [LARGE SCALE GENOMIC DNA]</scope>
    <source>
        <strain evidence="12 13">SNU WT2</strain>
    </source>
</reference>
<keyword evidence="13" id="KW-1185">Reference proteome</keyword>
<sequence>MGRWLTFAALSLGLLFSNTLYAQLPPPQPWAFSGVNGKHDPAQLRRGLQVYEEKCRACHAMKYLTFKELTQPGGPHLTQAEAKTLASGYVFTTVEDDGQPGERDGNLNDVFASPYLNEQEAKYLNNGAQPVDLSYIVRARSYDRGFPQFILDAFVPYTDNGADYIYALLTGYLTDDPELKANRYFPGGIINMPKPLADGDITWTGQAHIPQTEEQYARDVTAFLAWVADPQLAARKHQGMYVMGYLAVVLALLALLLLIQSRARRKKRTDDQSA</sequence>
<dbReference type="PRINTS" id="PR00603">
    <property type="entry name" value="CYTOCHROMEC1"/>
</dbReference>
<name>A0ABX5T446_9ENTR</name>
<evidence type="ECO:0000256" key="10">
    <source>
        <dbReference type="SAM" id="SignalP"/>
    </source>
</evidence>
<dbReference type="Gene3D" id="1.10.760.10">
    <property type="entry name" value="Cytochrome c-like domain"/>
    <property type="match status" value="1"/>
</dbReference>
<keyword evidence="2 8" id="KW-0349">Heme</keyword>
<evidence type="ECO:0000259" key="11">
    <source>
        <dbReference type="PROSITE" id="PS51007"/>
    </source>
</evidence>
<evidence type="ECO:0000256" key="2">
    <source>
        <dbReference type="ARBA" id="ARBA00022617"/>
    </source>
</evidence>
<feature type="chain" id="PRO_5047073405" evidence="10">
    <location>
        <begin position="23"/>
        <end position="274"/>
    </location>
</feature>
<feature type="domain" description="Cytochrome c" evidence="11">
    <location>
        <begin position="42"/>
        <end position="228"/>
    </location>
</feature>
<evidence type="ECO:0000256" key="3">
    <source>
        <dbReference type="ARBA" id="ARBA00022692"/>
    </source>
</evidence>
<dbReference type="InterPro" id="IPR036909">
    <property type="entry name" value="Cyt_c-like_dom_sf"/>
</dbReference>
<evidence type="ECO:0000256" key="8">
    <source>
        <dbReference type="PROSITE-ProRule" id="PRU00433"/>
    </source>
</evidence>
<keyword evidence="5 9" id="KW-1133">Transmembrane helix</keyword>
<accession>A0ABX5T446</accession>
<evidence type="ECO:0000256" key="4">
    <source>
        <dbReference type="ARBA" id="ARBA00022723"/>
    </source>
</evidence>
<dbReference type="SUPFAM" id="SSF46626">
    <property type="entry name" value="Cytochrome c"/>
    <property type="match status" value="1"/>
</dbReference>
<dbReference type="PROSITE" id="PS51007">
    <property type="entry name" value="CYTC"/>
    <property type="match status" value="1"/>
</dbReference>
<gene>
    <name evidence="12" type="ORF">E4Z61_06840</name>
</gene>
<evidence type="ECO:0000256" key="9">
    <source>
        <dbReference type="SAM" id="Phobius"/>
    </source>
</evidence>
<proteinExistence type="predicted"/>
<evidence type="ECO:0000256" key="1">
    <source>
        <dbReference type="ARBA" id="ARBA00004370"/>
    </source>
</evidence>
<evidence type="ECO:0000256" key="5">
    <source>
        <dbReference type="ARBA" id="ARBA00022989"/>
    </source>
</evidence>
<feature type="transmembrane region" description="Helical" evidence="9">
    <location>
        <begin position="240"/>
        <end position="259"/>
    </location>
</feature>
<dbReference type="Proteomes" id="UP000296284">
    <property type="component" value="Chromosome"/>
</dbReference>
<evidence type="ECO:0000313" key="12">
    <source>
        <dbReference type="EMBL" id="QBX80088.1"/>
    </source>
</evidence>
<evidence type="ECO:0000256" key="7">
    <source>
        <dbReference type="ARBA" id="ARBA00023136"/>
    </source>
</evidence>
<keyword evidence="10" id="KW-0732">Signal</keyword>
<keyword evidence="7 9" id="KW-0472">Membrane</keyword>
<dbReference type="EMBL" id="CP038469">
    <property type="protein sequence ID" value="QBX80088.1"/>
    <property type="molecule type" value="Genomic_DNA"/>
</dbReference>
<dbReference type="InterPro" id="IPR009056">
    <property type="entry name" value="Cyt_c-like_dom"/>
</dbReference>
<dbReference type="RefSeq" id="WP_135324897.1">
    <property type="nucleotide sequence ID" value="NZ_CP038469.1"/>
</dbReference>
<keyword evidence="3 9" id="KW-0812">Transmembrane</keyword>
<dbReference type="PANTHER" id="PTHR10266">
    <property type="entry name" value="CYTOCHROME C1"/>
    <property type="match status" value="1"/>
</dbReference>
<evidence type="ECO:0000313" key="13">
    <source>
        <dbReference type="Proteomes" id="UP000296284"/>
    </source>
</evidence>
<protein>
    <submittedName>
        <fullName evidence="12">Cytochrome c1</fullName>
    </submittedName>
</protein>
<dbReference type="PANTHER" id="PTHR10266:SF3">
    <property type="entry name" value="CYTOCHROME C1, HEME PROTEIN, MITOCHONDRIAL"/>
    <property type="match status" value="1"/>
</dbReference>
<dbReference type="InterPro" id="IPR002326">
    <property type="entry name" value="Cyt_c1"/>
</dbReference>
<keyword evidence="4 8" id="KW-0479">Metal-binding</keyword>
<evidence type="ECO:0000256" key="6">
    <source>
        <dbReference type="ARBA" id="ARBA00023004"/>
    </source>
</evidence>
<comment type="subcellular location">
    <subcellularLocation>
        <location evidence="1">Membrane</location>
    </subcellularLocation>
</comment>